<accession>A0ACC0E396</accession>
<protein>
    <submittedName>
        <fullName evidence="1">Uncharacterized protein</fullName>
    </submittedName>
</protein>
<organism evidence="1 2">
    <name type="scientific">Puccinia striiformis f. sp. tritici</name>
    <dbReference type="NCBI Taxonomy" id="168172"/>
    <lineage>
        <taxon>Eukaryota</taxon>
        <taxon>Fungi</taxon>
        <taxon>Dikarya</taxon>
        <taxon>Basidiomycota</taxon>
        <taxon>Pucciniomycotina</taxon>
        <taxon>Pucciniomycetes</taxon>
        <taxon>Pucciniales</taxon>
        <taxon>Pucciniaceae</taxon>
        <taxon>Puccinia</taxon>
    </lineage>
</organism>
<comment type="caution">
    <text evidence="1">The sequence shown here is derived from an EMBL/GenBank/DDBJ whole genome shotgun (WGS) entry which is preliminary data.</text>
</comment>
<reference evidence="1 2" key="3">
    <citation type="journal article" date="2022" name="Microbiol. Spectr.">
        <title>Folding features and dynamics of 3D genome architecture in plant fungal pathogens.</title>
        <authorList>
            <person name="Xia C."/>
        </authorList>
    </citation>
    <scope>NUCLEOTIDE SEQUENCE [LARGE SCALE GENOMIC DNA]</scope>
    <source>
        <strain evidence="1 2">93-210</strain>
    </source>
</reference>
<gene>
    <name evidence="1" type="ORF">MJO28_011838</name>
</gene>
<proteinExistence type="predicted"/>
<evidence type="ECO:0000313" key="1">
    <source>
        <dbReference type="EMBL" id="KAI7944310.1"/>
    </source>
</evidence>
<dbReference type="Proteomes" id="UP001060170">
    <property type="component" value="Chromosome 11"/>
</dbReference>
<keyword evidence="2" id="KW-1185">Reference proteome</keyword>
<dbReference type="EMBL" id="CM045875">
    <property type="protein sequence ID" value="KAI7944310.1"/>
    <property type="molecule type" value="Genomic_DNA"/>
</dbReference>
<name>A0ACC0E396_9BASI</name>
<evidence type="ECO:0000313" key="2">
    <source>
        <dbReference type="Proteomes" id="UP001060170"/>
    </source>
</evidence>
<reference evidence="2" key="2">
    <citation type="journal article" date="2018" name="Mol. Plant Microbe Interact.">
        <title>Genome sequence resources for the wheat stripe rust pathogen (Puccinia striiformis f. sp. tritici) and the barley stripe rust pathogen (Puccinia striiformis f. sp. hordei).</title>
        <authorList>
            <person name="Xia C."/>
            <person name="Wang M."/>
            <person name="Yin C."/>
            <person name="Cornejo O.E."/>
            <person name="Hulbert S.H."/>
            <person name="Chen X."/>
        </authorList>
    </citation>
    <scope>NUCLEOTIDE SEQUENCE [LARGE SCALE GENOMIC DNA]</scope>
    <source>
        <strain evidence="2">93-210</strain>
    </source>
</reference>
<sequence>MKFEHDGIVQSIFTENETQHRTIMIIDDIRLKLALTLDSDFTRSQPSLMRCKQRTLQRRKK</sequence>
<reference evidence="2" key="1">
    <citation type="journal article" date="2018" name="BMC Genomics">
        <title>Genomic insights into host adaptation between the wheat stripe rust pathogen (Puccinia striiformis f. sp. tritici) and the barley stripe rust pathogen (Puccinia striiformis f. sp. hordei).</title>
        <authorList>
            <person name="Xia C."/>
            <person name="Wang M."/>
            <person name="Yin C."/>
            <person name="Cornejo O.E."/>
            <person name="Hulbert S.H."/>
            <person name="Chen X."/>
        </authorList>
    </citation>
    <scope>NUCLEOTIDE SEQUENCE [LARGE SCALE GENOMIC DNA]</scope>
    <source>
        <strain evidence="2">93-210</strain>
    </source>
</reference>